<name>A0A1D2JED3_PARBR</name>
<dbReference type="Proteomes" id="UP000242814">
    <property type="component" value="Unassembled WGS sequence"/>
</dbReference>
<dbReference type="VEuPathDB" id="FungiDB:PABG_01499"/>
<dbReference type="AlphaFoldDB" id="A0A1D2JED3"/>
<sequence length="189" mass="20131">MTSNRPSDRPDRPPVWVRGGPPFYYMPTRPHIPSSPSETLRRGSTSSTLSSSPGSTMGETPSPPPSPSTRATLAPHSSSAGIPTSFPFPSPSHPISSPYPSPPPAASAAGDEATHSPPRADSFRRSNSVSGTNISFSTLSFQKRNAGDGSTASLRAQWHEQNVGAGPDRRKIFSSWWNSYVKGSRPSDE</sequence>
<feature type="region of interest" description="Disordered" evidence="1">
    <location>
        <begin position="1"/>
        <end position="169"/>
    </location>
</feature>
<dbReference type="EMBL" id="LZYO01000150">
    <property type="protein sequence ID" value="ODH28142.1"/>
    <property type="molecule type" value="Genomic_DNA"/>
</dbReference>
<protein>
    <submittedName>
        <fullName evidence="2">Uncharacterized protein</fullName>
    </submittedName>
</protein>
<reference evidence="2 3" key="1">
    <citation type="submission" date="2016-06" db="EMBL/GenBank/DDBJ databases">
        <authorList>
            <person name="Kjaerup R.B."/>
            <person name="Dalgaard T.S."/>
            <person name="Juul-Madsen H.R."/>
        </authorList>
    </citation>
    <scope>NUCLEOTIDE SEQUENCE [LARGE SCALE GENOMIC DNA]</scope>
    <source>
        <strain evidence="2 3">Pb300</strain>
    </source>
</reference>
<feature type="compositionally biased region" description="Pro residues" evidence="1">
    <location>
        <begin position="86"/>
        <end position="105"/>
    </location>
</feature>
<proteinExistence type="predicted"/>
<dbReference type="OMA" id="RASWNEQ"/>
<feature type="compositionally biased region" description="Low complexity" evidence="1">
    <location>
        <begin position="42"/>
        <end position="60"/>
    </location>
</feature>
<gene>
    <name evidence="2" type="ORF">ACO22_04002</name>
</gene>
<evidence type="ECO:0000313" key="3">
    <source>
        <dbReference type="Proteomes" id="UP000242814"/>
    </source>
</evidence>
<evidence type="ECO:0000313" key="2">
    <source>
        <dbReference type="EMBL" id="ODH28142.1"/>
    </source>
</evidence>
<comment type="caution">
    <text evidence="2">The sequence shown here is derived from an EMBL/GenBank/DDBJ whole genome shotgun (WGS) entry which is preliminary data.</text>
</comment>
<organism evidence="2 3">
    <name type="scientific">Paracoccidioides brasiliensis</name>
    <dbReference type="NCBI Taxonomy" id="121759"/>
    <lineage>
        <taxon>Eukaryota</taxon>
        <taxon>Fungi</taxon>
        <taxon>Dikarya</taxon>
        <taxon>Ascomycota</taxon>
        <taxon>Pezizomycotina</taxon>
        <taxon>Eurotiomycetes</taxon>
        <taxon>Eurotiomycetidae</taxon>
        <taxon>Onygenales</taxon>
        <taxon>Ajellomycetaceae</taxon>
        <taxon>Paracoccidioides</taxon>
    </lineage>
</organism>
<dbReference type="VEuPathDB" id="FungiDB:PADG_04104"/>
<feature type="compositionally biased region" description="Polar residues" evidence="1">
    <location>
        <begin position="125"/>
        <end position="154"/>
    </location>
</feature>
<accession>A0A1D2JED3</accession>
<evidence type="ECO:0000256" key="1">
    <source>
        <dbReference type="SAM" id="MobiDB-lite"/>
    </source>
</evidence>
<feature type="compositionally biased region" description="Basic and acidic residues" evidence="1">
    <location>
        <begin position="1"/>
        <end position="12"/>
    </location>
</feature>